<accession>A0AAV3W6W0</accession>
<dbReference type="GO" id="GO:0046872">
    <property type="term" value="F:metal ion binding"/>
    <property type="evidence" value="ECO:0007669"/>
    <property type="project" value="UniProtKB-KW"/>
</dbReference>
<dbReference type="Gene3D" id="3.40.50.360">
    <property type="match status" value="1"/>
</dbReference>
<dbReference type="Proteomes" id="UP000325212">
    <property type="component" value="Unassembled WGS sequence"/>
</dbReference>
<gene>
    <name evidence="5" type="ORF">CDIOL_39000</name>
</gene>
<dbReference type="Gene3D" id="3.30.70.20">
    <property type="match status" value="1"/>
</dbReference>
<evidence type="ECO:0000313" key="5">
    <source>
        <dbReference type="EMBL" id="GEA32977.1"/>
    </source>
</evidence>
<reference evidence="5 6" key="1">
    <citation type="submission" date="2019-06" db="EMBL/GenBank/DDBJ databases">
        <title>Draft genome sequence of Clostridium diolis DSM 15410.</title>
        <authorList>
            <person name="Kobayashi H."/>
            <person name="Tanizawa Y."/>
            <person name="Tohno M."/>
        </authorList>
    </citation>
    <scope>NUCLEOTIDE SEQUENCE [LARGE SCALE GENOMIC DNA]</scope>
    <source>
        <strain evidence="5 6">DSM 15410</strain>
    </source>
</reference>
<protein>
    <submittedName>
        <fullName evidence="5">Iron-sulfur protein</fullName>
    </submittedName>
</protein>
<dbReference type="PROSITE" id="PS51379">
    <property type="entry name" value="4FE4S_FER_2"/>
    <property type="match status" value="1"/>
</dbReference>
<dbReference type="InterPro" id="IPR017896">
    <property type="entry name" value="4Fe4S_Fe-S-bd"/>
</dbReference>
<dbReference type="PROSITE" id="PS00198">
    <property type="entry name" value="4FE4S_FER_1"/>
    <property type="match status" value="2"/>
</dbReference>
<dbReference type="RefSeq" id="WP_039771698.1">
    <property type="nucleotide sequence ID" value="NZ_BJLA01000017.1"/>
</dbReference>
<keyword evidence="1" id="KW-0479">Metal-binding</keyword>
<feature type="domain" description="4Fe-4S ferredoxin-type" evidence="4">
    <location>
        <begin position="181"/>
        <end position="210"/>
    </location>
</feature>
<evidence type="ECO:0000256" key="2">
    <source>
        <dbReference type="ARBA" id="ARBA00023004"/>
    </source>
</evidence>
<evidence type="ECO:0000256" key="1">
    <source>
        <dbReference type="ARBA" id="ARBA00022723"/>
    </source>
</evidence>
<keyword evidence="2" id="KW-0408">Iron</keyword>
<dbReference type="EMBL" id="BJLA01000017">
    <property type="protein sequence ID" value="GEA32977.1"/>
    <property type="molecule type" value="Genomic_DNA"/>
</dbReference>
<evidence type="ECO:0000256" key="3">
    <source>
        <dbReference type="ARBA" id="ARBA00023014"/>
    </source>
</evidence>
<name>A0AAV3W6W0_9CLOT</name>
<comment type="caution">
    <text evidence="5">The sequence shown here is derived from an EMBL/GenBank/DDBJ whole genome shotgun (WGS) entry which is preliminary data.</text>
</comment>
<proteinExistence type="predicted"/>
<dbReference type="SUPFAM" id="SSF52218">
    <property type="entry name" value="Flavoproteins"/>
    <property type="match status" value="1"/>
</dbReference>
<keyword evidence="6" id="KW-1185">Reference proteome</keyword>
<sequence>MSTTIYYFSATGNSLKVTKDLSEQLTDTKIIQISKKSIPTSKDTQSNKIGFVFPVYNFGLPVIVKNFIETLPIGKHTYVFAIATCGGMVGAALNQIKKILNKKDINLASSFCVFMPGSDQLMFPTVSEEEQNKLFNDEEKQISTIALAIKSKQHIKYKSNAIMSSVYNLLYTATFRPKGMGKNFWTDEKCIGCGLCSQICPANNIVMHDRKPKWEHQCESCLACMQWCPQKSIQYKKATVKRGRYHNPQINVSELIPNR</sequence>
<dbReference type="Pfam" id="PF13187">
    <property type="entry name" value="Fer4_9"/>
    <property type="match status" value="1"/>
</dbReference>
<dbReference type="GO" id="GO:0051536">
    <property type="term" value="F:iron-sulfur cluster binding"/>
    <property type="evidence" value="ECO:0007669"/>
    <property type="project" value="UniProtKB-KW"/>
</dbReference>
<dbReference type="SUPFAM" id="SSF54862">
    <property type="entry name" value="4Fe-4S ferredoxins"/>
    <property type="match status" value="1"/>
</dbReference>
<organism evidence="5 6">
    <name type="scientific">Clostridium diolis</name>
    <dbReference type="NCBI Taxonomy" id="223919"/>
    <lineage>
        <taxon>Bacteria</taxon>
        <taxon>Bacillati</taxon>
        <taxon>Bacillota</taxon>
        <taxon>Clostridia</taxon>
        <taxon>Eubacteriales</taxon>
        <taxon>Clostridiaceae</taxon>
        <taxon>Clostridium</taxon>
    </lineage>
</organism>
<keyword evidence="3" id="KW-0411">Iron-sulfur</keyword>
<dbReference type="InterPro" id="IPR029039">
    <property type="entry name" value="Flavoprotein-like_sf"/>
</dbReference>
<dbReference type="InterPro" id="IPR047964">
    <property type="entry name" value="EFR1-like"/>
</dbReference>
<dbReference type="AlphaFoldDB" id="A0AAV3W6W0"/>
<evidence type="ECO:0000313" key="6">
    <source>
        <dbReference type="Proteomes" id="UP000325212"/>
    </source>
</evidence>
<dbReference type="NCBIfam" id="NF038196">
    <property type="entry name" value="ferrodoxin_EFR1"/>
    <property type="match status" value="1"/>
</dbReference>
<evidence type="ECO:0000259" key="4">
    <source>
        <dbReference type="PROSITE" id="PS51379"/>
    </source>
</evidence>
<dbReference type="InterPro" id="IPR017900">
    <property type="entry name" value="4Fe4S_Fe_S_CS"/>
</dbReference>